<keyword evidence="3" id="KW-0964">Secreted</keyword>
<evidence type="ECO:0000313" key="8">
    <source>
        <dbReference type="Proteomes" id="UP001152622"/>
    </source>
</evidence>
<sequence length="267" mass="30579">MHSALLLWALPLLATVSAQYRYMPEGHWINLYRQGFNFQCPDGELLVAIRSYFSAEEGSDRLWSFECQPTPQGLGQVTDCWWDDINRAGMEWTSKCTNNGLVAGVQSQYFPGLLDREWQFYCCRYSRRCPYSCWKTTDVPQHYRQEGEMVIPSYGYFIRGAQTTFSGVLRDRQWKYILCRMTDFDCTFENLVLAPALQFRSSRLPFDPQDRDDTAQASQEEPGGAGWRVGSKGASTLMQLWPLPPSQYPMLPDTGGCPFRFGPTSLG</sequence>
<comment type="subcellular location">
    <subcellularLocation>
        <location evidence="1">Secreted</location>
    </subcellularLocation>
</comment>
<keyword evidence="8" id="KW-1185">Reference proteome</keyword>
<dbReference type="Proteomes" id="UP001152622">
    <property type="component" value="Chromosome 8"/>
</dbReference>
<proteinExistence type="inferred from homology"/>
<evidence type="ECO:0000256" key="6">
    <source>
        <dbReference type="SAM" id="SignalP"/>
    </source>
</evidence>
<dbReference type="PANTHER" id="PTHR15040">
    <property type="entry name" value="DERMATOPONTIN-RELATED"/>
    <property type="match status" value="1"/>
</dbReference>
<dbReference type="GO" id="GO:0030199">
    <property type="term" value="P:collagen fibril organization"/>
    <property type="evidence" value="ECO:0007669"/>
    <property type="project" value="TreeGrafter"/>
</dbReference>
<protein>
    <recommendedName>
        <fullName evidence="9">Dermatopontin</fullName>
    </recommendedName>
</protein>
<evidence type="ECO:0000313" key="7">
    <source>
        <dbReference type="EMBL" id="KAJ8351777.1"/>
    </source>
</evidence>
<dbReference type="EMBL" id="JAINUF010000008">
    <property type="protein sequence ID" value="KAJ8351777.1"/>
    <property type="molecule type" value="Genomic_DNA"/>
</dbReference>
<dbReference type="GO" id="GO:0005615">
    <property type="term" value="C:extracellular space"/>
    <property type="evidence" value="ECO:0007669"/>
    <property type="project" value="TreeGrafter"/>
</dbReference>
<accession>A0A9Q1IT43</accession>
<evidence type="ECO:0000256" key="3">
    <source>
        <dbReference type="ARBA" id="ARBA00022525"/>
    </source>
</evidence>
<dbReference type="GO" id="GO:0031012">
    <property type="term" value="C:extracellular matrix"/>
    <property type="evidence" value="ECO:0007669"/>
    <property type="project" value="TreeGrafter"/>
</dbReference>
<feature type="region of interest" description="Disordered" evidence="5">
    <location>
        <begin position="208"/>
        <end position="228"/>
    </location>
</feature>
<feature type="chain" id="PRO_5040185069" description="Dermatopontin" evidence="6">
    <location>
        <begin position="19"/>
        <end position="267"/>
    </location>
</feature>
<gene>
    <name evidence="7" type="ORF">SKAU_G00232530</name>
</gene>
<evidence type="ECO:0000256" key="5">
    <source>
        <dbReference type="SAM" id="MobiDB-lite"/>
    </source>
</evidence>
<evidence type="ECO:0008006" key="9">
    <source>
        <dbReference type="Google" id="ProtNLM"/>
    </source>
</evidence>
<dbReference type="OrthoDB" id="8545119at2759"/>
<dbReference type="Pfam" id="PF14704">
    <property type="entry name" value="DERM"/>
    <property type="match status" value="1"/>
</dbReference>
<feature type="signal peptide" evidence="6">
    <location>
        <begin position="1"/>
        <end position="18"/>
    </location>
</feature>
<organism evidence="7 8">
    <name type="scientific">Synaphobranchus kaupii</name>
    <name type="common">Kaup's arrowtooth eel</name>
    <dbReference type="NCBI Taxonomy" id="118154"/>
    <lineage>
        <taxon>Eukaryota</taxon>
        <taxon>Metazoa</taxon>
        <taxon>Chordata</taxon>
        <taxon>Craniata</taxon>
        <taxon>Vertebrata</taxon>
        <taxon>Euteleostomi</taxon>
        <taxon>Actinopterygii</taxon>
        <taxon>Neopterygii</taxon>
        <taxon>Teleostei</taxon>
        <taxon>Anguilliformes</taxon>
        <taxon>Synaphobranchidae</taxon>
        <taxon>Synaphobranchus</taxon>
    </lineage>
</organism>
<evidence type="ECO:0000256" key="4">
    <source>
        <dbReference type="ARBA" id="ARBA00023157"/>
    </source>
</evidence>
<dbReference type="PANTHER" id="PTHR15040:SF2">
    <property type="entry name" value="DERMATOPONTIN"/>
    <property type="match status" value="1"/>
</dbReference>
<evidence type="ECO:0000256" key="1">
    <source>
        <dbReference type="ARBA" id="ARBA00004613"/>
    </source>
</evidence>
<keyword evidence="6" id="KW-0732">Signal</keyword>
<dbReference type="AlphaFoldDB" id="A0A9Q1IT43"/>
<dbReference type="InterPro" id="IPR026645">
    <property type="entry name" value="Dermatopontin"/>
</dbReference>
<keyword evidence="4" id="KW-1015">Disulfide bond</keyword>
<name>A0A9Q1IT43_SYNKA</name>
<evidence type="ECO:0000256" key="2">
    <source>
        <dbReference type="ARBA" id="ARBA00008712"/>
    </source>
</evidence>
<reference evidence="7" key="1">
    <citation type="journal article" date="2023" name="Science">
        <title>Genome structures resolve the early diversification of teleost fishes.</title>
        <authorList>
            <person name="Parey E."/>
            <person name="Louis A."/>
            <person name="Montfort J."/>
            <person name="Bouchez O."/>
            <person name="Roques C."/>
            <person name="Iampietro C."/>
            <person name="Lluch J."/>
            <person name="Castinel A."/>
            <person name="Donnadieu C."/>
            <person name="Desvignes T."/>
            <person name="Floi Bucao C."/>
            <person name="Jouanno E."/>
            <person name="Wen M."/>
            <person name="Mejri S."/>
            <person name="Dirks R."/>
            <person name="Jansen H."/>
            <person name="Henkel C."/>
            <person name="Chen W.J."/>
            <person name="Zahm M."/>
            <person name="Cabau C."/>
            <person name="Klopp C."/>
            <person name="Thompson A.W."/>
            <person name="Robinson-Rechavi M."/>
            <person name="Braasch I."/>
            <person name="Lecointre G."/>
            <person name="Bobe J."/>
            <person name="Postlethwait J.H."/>
            <person name="Berthelot C."/>
            <person name="Roest Crollius H."/>
            <person name="Guiguen Y."/>
        </authorList>
    </citation>
    <scope>NUCLEOTIDE SEQUENCE</scope>
    <source>
        <strain evidence="7">WJC10195</strain>
    </source>
</reference>
<comment type="similarity">
    <text evidence="2">Belongs to the dermatopontin family.</text>
</comment>
<comment type="caution">
    <text evidence="7">The sequence shown here is derived from an EMBL/GenBank/DDBJ whole genome shotgun (WGS) entry which is preliminary data.</text>
</comment>